<reference evidence="2" key="1">
    <citation type="journal article" date="2019" name="Int. J. Syst. Evol. Microbiol.">
        <title>The Global Catalogue of Microorganisms (GCM) 10K type strain sequencing project: providing services to taxonomists for standard genome sequencing and annotation.</title>
        <authorList>
            <consortium name="The Broad Institute Genomics Platform"/>
            <consortium name="The Broad Institute Genome Sequencing Center for Infectious Disease"/>
            <person name="Wu L."/>
            <person name="Ma J."/>
        </authorList>
    </citation>
    <scope>NUCLEOTIDE SEQUENCE [LARGE SCALE GENOMIC DNA]</scope>
    <source>
        <strain evidence="2">ICMP 6774ER</strain>
    </source>
</reference>
<dbReference type="Proteomes" id="UP001597368">
    <property type="component" value="Unassembled WGS sequence"/>
</dbReference>
<sequence length="144" mass="15671">MTAAQSSRIVGIGYEGRSLDEVVADALAYDLVALVDVRLNPISRKPGLSKRRLAAAVAERGIEYVHLPRLGNPRWNRAGFAGSPDELAVARDNYLAHVATPEAEAAVEEIAAWARKGPVAVLCFEADERRCHRSVVLDLARRLS</sequence>
<proteinExistence type="predicted"/>
<dbReference type="PANTHER" id="PTHR39337:SF1">
    <property type="entry name" value="BLR5642 PROTEIN"/>
    <property type="match status" value="1"/>
</dbReference>
<accession>A0ABW4SQ41</accession>
<name>A0ABW4SQ41_9ACTN</name>
<dbReference type="Pfam" id="PF04343">
    <property type="entry name" value="DUF488"/>
    <property type="match status" value="1"/>
</dbReference>
<keyword evidence="2" id="KW-1185">Reference proteome</keyword>
<evidence type="ECO:0000313" key="2">
    <source>
        <dbReference type="Proteomes" id="UP001597368"/>
    </source>
</evidence>
<dbReference type="RefSeq" id="WP_379570046.1">
    <property type="nucleotide sequence ID" value="NZ_JBHUFV010000007.1"/>
</dbReference>
<evidence type="ECO:0000313" key="1">
    <source>
        <dbReference type="EMBL" id="MFD1931054.1"/>
    </source>
</evidence>
<dbReference type="PANTHER" id="PTHR39337">
    <property type="entry name" value="BLR5642 PROTEIN"/>
    <property type="match status" value="1"/>
</dbReference>
<gene>
    <name evidence="1" type="ORF">ACFSKW_06130</name>
</gene>
<protein>
    <submittedName>
        <fullName evidence="1">DUF488 family protein</fullName>
    </submittedName>
</protein>
<organism evidence="1 2">
    <name type="scientific">Nonomuraea mangrovi</name>
    <dbReference type="NCBI Taxonomy" id="2316207"/>
    <lineage>
        <taxon>Bacteria</taxon>
        <taxon>Bacillati</taxon>
        <taxon>Actinomycetota</taxon>
        <taxon>Actinomycetes</taxon>
        <taxon>Streptosporangiales</taxon>
        <taxon>Streptosporangiaceae</taxon>
        <taxon>Nonomuraea</taxon>
    </lineage>
</organism>
<dbReference type="InterPro" id="IPR007438">
    <property type="entry name" value="DUF488"/>
</dbReference>
<comment type="caution">
    <text evidence="1">The sequence shown here is derived from an EMBL/GenBank/DDBJ whole genome shotgun (WGS) entry which is preliminary data.</text>
</comment>
<dbReference type="EMBL" id="JBHUFV010000007">
    <property type="protein sequence ID" value="MFD1931054.1"/>
    <property type="molecule type" value="Genomic_DNA"/>
</dbReference>